<organism evidence="5 6">
    <name type="scientific">Paraliobacillus ryukyuensis</name>
    <dbReference type="NCBI Taxonomy" id="200904"/>
    <lineage>
        <taxon>Bacteria</taxon>
        <taxon>Bacillati</taxon>
        <taxon>Bacillota</taxon>
        <taxon>Bacilli</taxon>
        <taxon>Bacillales</taxon>
        <taxon>Bacillaceae</taxon>
        <taxon>Paraliobacillus</taxon>
    </lineage>
</organism>
<dbReference type="Gene3D" id="1.10.3730.20">
    <property type="match status" value="1"/>
</dbReference>
<comment type="similarity">
    <text evidence="2">Belongs to the EamA transporter family.</text>
</comment>
<comment type="caution">
    <text evidence="5">The sequence shown here is derived from an EMBL/GenBank/DDBJ whole genome shotgun (WGS) entry which is preliminary data.</text>
</comment>
<evidence type="ECO:0000256" key="2">
    <source>
        <dbReference type="ARBA" id="ARBA00007362"/>
    </source>
</evidence>
<keyword evidence="6" id="KW-1185">Reference proteome</keyword>
<feature type="domain" description="EamA" evidence="4">
    <location>
        <begin position="3"/>
        <end position="73"/>
    </location>
</feature>
<dbReference type="SUPFAM" id="SSF103481">
    <property type="entry name" value="Multidrug resistance efflux transporter EmrE"/>
    <property type="match status" value="1"/>
</dbReference>
<feature type="transmembrane region" description="Helical" evidence="3">
    <location>
        <begin position="30"/>
        <end position="50"/>
    </location>
</feature>
<keyword evidence="3" id="KW-0812">Transmembrane</keyword>
<dbReference type="AlphaFoldDB" id="A0A366EDV5"/>
<dbReference type="InterPro" id="IPR037185">
    <property type="entry name" value="EmrE-like"/>
</dbReference>
<dbReference type="GO" id="GO:0016020">
    <property type="term" value="C:membrane"/>
    <property type="evidence" value="ECO:0007669"/>
    <property type="project" value="InterPro"/>
</dbReference>
<protein>
    <submittedName>
        <fullName evidence="5">EamA-like transporter family protein</fullName>
    </submittedName>
</protein>
<gene>
    <name evidence="5" type="ORF">DES48_102331</name>
</gene>
<comment type="subcellular location">
    <subcellularLocation>
        <location evidence="1">Endomembrane system</location>
        <topology evidence="1">Multi-pass membrane protein</topology>
    </subcellularLocation>
</comment>
<dbReference type="InterPro" id="IPR000620">
    <property type="entry name" value="EamA_dom"/>
</dbReference>
<reference evidence="5 6" key="1">
    <citation type="submission" date="2018-06" db="EMBL/GenBank/DDBJ databases">
        <title>Genomic Encyclopedia of Type Strains, Phase IV (KMG-IV): sequencing the most valuable type-strain genomes for metagenomic binning, comparative biology and taxonomic classification.</title>
        <authorList>
            <person name="Goeker M."/>
        </authorList>
    </citation>
    <scope>NUCLEOTIDE SEQUENCE [LARGE SCALE GENOMIC DNA]</scope>
    <source>
        <strain evidence="5 6">DSM 15140</strain>
    </source>
</reference>
<sequence length="73" mass="8068">MVLSLLFGGICYGSGALLNIYVLKKVDYTVVFPLTSITYIWTFLIAALFLKEPMTLRKLVGVVCIILGTILII</sequence>
<keyword evidence="3" id="KW-1133">Transmembrane helix</keyword>
<proteinExistence type="inferred from homology"/>
<accession>A0A366EDV5</accession>
<dbReference type="EMBL" id="QNRI01000002">
    <property type="protein sequence ID" value="RBP00567.1"/>
    <property type="molecule type" value="Genomic_DNA"/>
</dbReference>
<evidence type="ECO:0000313" key="5">
    <source>
        <dbReference type="EMBL" id="RBP00567.1"/>
    </source>
</evidence>
<evidence type="ECO:0000256" key="1">
    <source>
        <dbReference type="ARBA" id="ARBA00004127"/>
    </source>
</evidence>
<dbReference type="Proteomes" id="UP000252254">
    <property type="component" value="Unassembled WGS sequence"/>
</dbReference>
<evidence type="ECO:0000313" key="6">
    <source>
        <dbReference type="Proteomes" id="UP000252254"/>
    </source>
</evidence>
<feature type="transmembrane region" description="Helical" evidence="3">
    <location>
        <begin position="56"/>
        <end position="72"/>
    </location>
</feature>
<name>A0A366EDV5_9BACI</name>
<dbReference type="Pfam" id="PF00892">
    <property type="entry name" value="EamA"/>
    <property type="match status" value="1"/>
</dbReference>
<feature type="transmembrane region" description="Helical" evidence="3">
    <location>
        <begin position="6"/>
        <end position="23"/>
    </location>
</feature>
<evidence type="ECO:0000256" key="3">
    <source>
        <dbReference type="SAM" id="Phobius"/>
    </source>
</evidence>
<keyword evidence="3" id="KW-0472">Membrane</keyword>
<evidence type="ECO:0000259" key="4">
    <source>
        <dbReference type="Pfam" id="PF00892"/>
    </source>
</evidence>